<dbReference type="EMBL" id="BPNI01000140">
    <property type="protein sequence ID" value="GJA43230.1"/>
    <property type="molecule type" value="Genomic_DNA"/>
</dbReference>
<dbReference type="InterPro" id="IPR003423">
    <property type="entry name" value="OMP_efflux"/>
</dbReference>
<accession>A0AAV4YSR5</accession>
<dbReference type="Gene3D" id="1.20.1600.10">
    <property type="entry name" value="Outer membrane efflux proteins (OEP)"/>
    <property type="match status" value="1"/>
</dbReference>
<dbReference type="InterPro" id="IPR051906">
    <property type="entry name" value="TolC-like"/>
</dbReference>
<dbReference type="GO" id="GO:0015288">
    <property type="term" value="F:porin activity"/>
    <property type="evidence" value="ECO:0007669"/>
    <property type="project" value="TreeGrafter"/>
</dbReference>
<proteinExistence type="inferred from homology"/>
<keyword evidence="5" id="KW-0812">Transmembrane</keyword>
<dbReference type="PANTHER" id="PTHR30026:SF20">
    <property type="entry name" value="OUTER MEMBRANE PROTEIN TOLC"/>
    <property type="match status" value="1"/>
</dbReference>
<protein>
    <recommendedName>
        <fullName evidence="10">TolC family protein</fullName>
    </recommendedName>
</protein>
<keyword evidence="6" id="KW-0472">Membrane</keyword>
<comment type="similarity">
    <text evidence="2">Belongs to the outer membrane factor (OMF) (TC 1.B.17) family.</text>
</comment>
<evidence type="ECO:0000256" key="5">
    <source>
        <dbReference type="ARBA" id="ARBA00022692"/>
    </source>
</evidence>
<dbReference type="AlphaFoldDB" id="A0AAV4YSR5"/>
<comment type="caution">
    <text evidence="8">The sequence shown here is derived from an EMBL/GenBank/DDBJ whole genome shotgun (WGS) entry which is preliminary data.</text>
</comment>
<dbReference type="GO" id="GO:1990281">
    <property type="term" value="C:efflux pump complex"/>
    <property type="evidence" value="ECO:0007669"/>
    <property type="project" value="TreeGrafter"/>
</dbReference>
<sequence length="190" mass="21283">MFLPILALLSSYTHAEGLLDIYNLAKQKDPQLLESKAMRDQSFEKINEEQASFLPKINLGLSANYVDDNLDMQTGSATNSAINLEQSLYNSANWINLDLAAKNATLSDVSYVLEHQNLVLRTIQTYFNVLQAEDSLIYSQATKKAIQRQLAQTQQRFEVGLAAITDVHEAEAAFDQSFADEIYACLLIRS</sequence>
<name>A0AAV4YSR5_AERCA</name>
<evidence type="ECO:0008006" key="10">
    <source>
        <dbReference type="Google" id="ProtNLM"/>
    </source>
</evidence>
<dbReference type="Proteomes" id="UP000886939">
    <property type="component" value="Unassembled WGS sequence"/>
</dbReference>
<evidence type="ECO:0000256" key="1">
    <source>
        <dbReference type="ARBA" id="ARBA00004442"/>
    </source>
</evidence>
<keyword evidence="4" id="KW-1134">Transmembrane beta strand</keyword>
<dbReference type="GO" id="GO:0009279">
    <property type="term" value="C:cell outer membrane"/>
    <property type="evidence" value="ECO:0007669"/>
    <property type="project" value="UniProtKB-SubCell"/>
</dbReference>
<evidence type="ECO:0000256" key="3">
    <source>
        <dbReference type="ARBA" id="ARBA00022448"/>
    </source>
</evidence>
<evidence type="ECO:0000313" key="9">
    <source>
        <dbReference type="Proteomes" id="UP000886939"/>
    </source>
</evidence>
<dbReference type="PANTHER" id="PTHR30026">
    <property type="entry name" value="OUTER MEMBRANE PROTEIN TOLC"/>
    <property type="match status" value="1"/>
</dbReference>
<organism evidence="8 9">
    <name type="scientific">Aeromonas caviae</name>
    <name type="common">Aeromonas punctata</name>
    <dbReference type="NCBI Taxonomy" id="648"/>
    <lineage>
        <taxon>Bacteria</taxon>
        <taxon>Pseudomonadati</taxon>
        <taxon>Pseudomonadota</taxon>
        <taxon>Gammaproteobacteria</taxon>
        <taxon>Aeromonadales</taxon>
        <taxon>Aeromonadaceae</taxon>
        <taxon>Aeromonas</taxon>
    </lineage>
</organism>
<evidence type="ECO:0000256" key="2">
    <source>
        <dbReference type="ARBA" id="ARBA00007613"/>
    </source>
</evidence>
<comment type="subcellular location">
    <subcellularLocation>
        <location evidence="1">Cell outer membrane</location>
    </subcellularLocation>
</comment>
<evidence type="ECO:0000256" key="6">
    <source>
        <dbReference type="ARBA" id="ARBA00023136"/>
    </source>
</evidence>
<evidence type="ECO:0000313" key="8">
    <source>
        <dbReference type="EMBL" id="GJA43230.1"/>
    </source>
</evidence>
<keyword evidence="3" id="KW-0813">Transport</keyword>
<dbReference type="SUPFAM" id="SSF56954">
    <property type="entry name" value="Outer membrane efflux proteins (OEP)"/>
    <property type="match status" value="1"/>
</dbReference>
<reference evidence="8" key="1">
    <citation type="submission" date="2021-07" db="EMBL/GenBank/DDBJ databases">
        <title>Draft genome sequence of carbapenem-resistant Aeromonas spp. in Japan.</title>
        <authorList>
            <person name="Maehana S."/>
            <person name="Suzuki M."/>
            <person name="Kitasato H."/>
        </authorList>
    </citation>
    <scope>NUCLEOTIDE SEQUENCE</scope>
    <source>
        <strain evidence="8">KAM343</strain>
    </source>
</reference>
<evidence type="ECO:0000256" key="4">
    <source>
        <dbReference type="ARBA" id="ARBA00022452"/>
    </source>
</evidence>
<keyword evidence="7" id="KW-0998">Cell outer membrane</keyword>
<evidence type="ECO:0000256" key="7">
    <source>
        <dbReference type="ARBA" id="ARBA00023237"/>
    </source>
</evidence>
<dbReference type="Pfam" id="PF02321">
    <property type="entry name" value="OEP"/>
    <property type="match status" value="1"/>
</dbReference>
<gene>
    <name evidence="8" type="ORF">KAM343_40260</name>
</gene>
<dbReference type="GO" id="GO:0015562">
    <property type="term" value="F:efflux transmembrane transporter activity"/>
    <property type="evidence" value="ECO:0007669"/>
    <property type="project" value="InterPro"/>
</dbReference>